<dbReference type="EMBL" id="JAHYBZ010000008">
    <property type="protein sequence ID" value="MBW6400721.1"/>
    <property type="molecule type" value="Genomic_DNA"/>
</dbReference>
<dbReference type="InterPro" id="IPR038352">
    <property type="entry name" value="Imelysin_sf"/>
</dbReference>
<comment type="subcellular location">
    <subcellularLocation>
        <location evidence="1">Cell envelope</location>
    </subcellularLocation>
</comment>
<feature type="chain" id="PRO_5045914660" evidence="3">
    <location>
        <begin position="21"/>
        <end position="345"/>
    </location>
</feature>
<gene>
    <name evidence="5" type="ORF">KPL78_22870</name>
</gene>
<comment type="caution">
    <text evidence="5">The sequence shown here is derived from an EMBL/GenBank/DDBJ whole genome shotgun (WGS) entry which is preliminary data.</text>
</comment>
<feature type="domain" description="Imelysin-like" evidence="4">
    <location>
        <begin position="43"/>
        <end position="300"/>
    </location>
</feature>
<evidence type="ECO:0000256" key="2">
    <source>
        <dbReference type="ARBA" id="ARBA00022729"/>
    </source>
</evidence>
<accession>A0ABS7AEJ4</accession>
<evidence type="ECO:0000256" key="3">
    <source>
        <dbReference type="SAM" id="SignalP"/>
    </source>
</evidence>
<dbReference type="InterPro" id="IPR018976">
    <property type="entry name" value="Imelysin-like"/>
</dbReference>
<keyword evidence="6" id="KW-1185">Reference proteome</keyword>
<evidence type="ECO:0000313" key="5">
    <source>
        <dbReference type="EMBL" id="MBW6400721.1"/>
    </source>
</evidence>
<evidence type="ECO:0000259" key="4">
    <source>
        <dbReference type="Pfam" id="PF09375"/>
    </source>
</evidence>
<organism evidence="5 6">
    <name type="scientific">Roseomonas alba</name>
    <dbReference type="NCBI Taxonomy" id="2846776"/>
    <lineage>
        <taxon>Bacteria</taxon>
        <taxon>Pseudomonadati</taxon>
        <taxon>Pseudomonadota</taxon>
        <taxon>Alphaproteobacteria</taxon>
        <taxon>Acetobacterales</taxon>
        <taxon>Roseomonadaceae</taxon>
        <taxon>Roseomonas</taxon>
    </lineage>
</organism>
<protein>
    <submittedName>
        <fullName evidence="5">Imelysin family protein</fullName>
    </submittedName>
</protein>
<dbReference type="CDD" id="cd14659">
    <property type="entry name" value="Imelysin-like_IPPA"/>
    <property type="match status" value="1"/>
</dbReference>
<evidence type="ECO:0000256" key="1">
    <source>
        <dbReference type="ARBA" id="ARBA00004196"/>
    </source>
</evidence>
<name>A0ABS7AEJ4_9PROT</name>
<evidence type="ECO:0000313" key="6">
    <source>
        <dbReference type="Proteomes" id="UP001196565"/>
    </source>
</evidence>
<dbReference type="InterPro" id="IPR034984">
    <property type="entry name" value="Imelysin-like_IPPA"/>
</dbReference>
<feature type="signal peptide" evidence="3">
    <location>
        <begin position="1"/>
        <end position="20"/>
    </location>
</feature>
<dbReference type="Pfam" id="PF09375">
    <property type="entry name" value="Peptidase_M75"/>
    <property type="match status" value="1"/>
</dbReference>
<proteinExistence type="predicted"/>
<dbReference type="Gene3D" id="1.20.1420.20">
    <property type="entry name" value="M75 peptidase, HXXE motif"/>
    <property type="match status" value="1"/>
</dbReference>
<dbReference type="Proteomes" id="UP001196565">
    <property type="component" value="Unassembled WGS sequence"/>
</dbReference>
<reference evidence="5 6" key="1">
    <citation type="submission" date="2021-07" db="EMBL/GenBank/DDBJ databases">
        <authorList>
            <person name="So Y."/>
        </authorList>
    </citation>
    <scope>NUCLEOTIDE SEQUENCE [LARGE SCALE GENOMIC DNA]</scope>
    <source>
        <strain evidence="5 6">HJA6</strain>
    </source>
</reference>
<dbReference type="RefSeq" id="WP_219765280.1">
    <property type="nucleotide sequence ID" value="NZ_JAHYBZ010000008.1"/>
</dbReference>
<keyword evidence="2 3" id="KW-0732">Signal</keyword>
<sequence>MTTRRALFAAMLAAPAAARAQPSDDALRRTIRRVMAEHIIPGANAFAEAAQGFATATANPVPPDGARAAWVAVSLAFQRIRHLRFGPLDEFDRGLRIDFFPDVRNSIGREMGELLRAADPAQVTPEAFQHGRVAAQGLPAAERLLFGDDAPRLAAPDQPFRRVLLAAIGVNLATMGDAMRTEWQSYGPILEGTPTGGYRIPQDGMLVLFKTLVGGLEFLAERQVARVLGPSAREAFPRRAEAWRSGESLALVRASLAAQQNYWATGFAPMLIGGQAALAREVTDGFAQAEAAAARITPSLEVAVVQNRAPVEELLRILGPLRRLIADRVSAALDLPVGFNSMDGD</sequence>